<protein>
    <recommendedName>
        <fullName evidence="4">O-antigen polymerase</fullName>
    </recommendedName>
</protein>
<dbReference type="Proteomes" id="UP000570517">
    <property type="component" value="Unassembled WGS sequence"/>
</dbReference>
<reference evidence="2 3" key="1">
    <citation type="submission" date="2020-05" db="EMBL/GenBank/DDBJ databases">
        <title>Draft genome sequence of Mycobacterium hippocampi DL, isolated from European seabass, Dicentrarchus labrax, reared in fish farms.</title>
        <authorList>
            <person name="Stathopoulou P."/>
            <person name="Asimakis E."/>
            <person name="Tzokas K."/>
            <person name="Batargias C."/>
            <person name="Tsiamis G."/>
        </authorList>
    </citation>
    <scope>NUCLEOTIDE SEQUENCE [LARGE SCALE GENOMIC DNA]</scope>
    <source>
        <strain evidence="2 3">DL</strain>
    </source>
</reference>
<feature type="transmembrane region" description="Helical" evidence="1">
    <location>
        <begin position="193"/>
        <end position="211"/>
    </location>
</feature>
<dbReference type="AlphaFoldDB" id="A0A850PZZ6"/>
<feature type="transmembrane region" description="Helical" evidence="1">
    <location>
        <begin position="269"/>
        <end position="288"/>
    </location>
</feature>
<feature type="transmembrane region" description="Helical" evidence="1">
    <location>
        <begin position="71"/>
        <end position="93"/>
    </location>
</feature>
<evidence type="ECO:0000313" key="2">
    <source>
        <dbReference type="EMBL" id="NVN53444.1"/>
    </source>
</evidence>
<feature type="transmembrane region" description="Helical" evidence="1">
    <location>
        <begin position="223"/>
        <end position="240"/>
    </location>
</feature>
<evidence type="ECO:0000313" key="3">
    <source>
        <dbReference type="Proteomes" id="UP000570517"/>
    </source>
</evidence>
<evidence type="ECO:0008006" key="4">
    <source>
        <dbReference type="Google" id="ProtNLM"/>
    </source>
</evidence>
<keyword evidence="3" id="KW-1185">Reference proteome</keyword>
<comment type="caution">
    <text evidence="2">The sequence shown here is derived from an EMBL/GenBank/DDBJ whole genome shotgun (WGS) entry which is preliminary data.</text>
</comment>
<dbReference type="EMBL" id="JABFYL010000049">
    <property type="protein sequence ID" value="NVN53444.1"/>
    <property type="molecule type" value="Genomic_DNA"/>
</dbReference>
<keyword evidence="1" id="KW-1133">Transmembrane helix</keyword>
<name>A0A850PZZ6_9MYCO</name>
<feature type="transmembrane region" description="Helical" evidence="1">
    <location>
        <begin position="432"/>
        <end position="457"/>
    </location>
</feature>
<feature type="transmembrane region" description="Helical" evidence="1">
    <location>
        <begin position="15"/>
        <end position="36"/>
    </location>
</feature>
<keyword evidence="1" id="KW-0812">Transmembrane</keyword>
<evidence type="ECO:0000256" key="1">
    <source>
        <dbReference type="SAM" id="Phobius"/>
    </source>
</evidence>
<sequence length="483" mass="51952">MNAVKNLDIRREPQAGPAVAAVCVAAIIWALALQQAGHATRYPAVPISLATFLLIQLLVPRARWNRDRALGPGNVATILFFLQLVVIPTVLVLSGPFLGTLRFVPADQYVNTALMLQALAYTCYAVGYVAWAKPVRPEPLLVQPGLAKAIAVCFVALGAAGFALEFRSPGALVAYFSGYGDIFEHGPATLGSAAAQFLRPFLAYGVIVLWAARIARRRPGAPLRPLEMALIVVAIVASATYNYNRAAVVVPLLALVTAYSCFGRRQSPARIVALLAIIVALGSMFGAYRTVYSGTQGGAVNPADAGLDGPGSSITDNLQVYGNGPQFWAVIVQEVDRTGTRHDQSIINSTLHTLPVLGKPFRDGSGSTVYNELIYGQPDIHDQILGFGAELYWNFGVPGLVVGYFLLGFAVRRFDERVAAAPDPLSSYSWSYCGAWVALLVINSIAVLAQIVIYFFWPIFAFHAAVYLARSRLLSGSRPVEVR</sequence>
<proteinExistence type="predicted"/>
<feature type="transmembrane region" description="Helical" evidence="1">
    <location>
        <begin position="113"/>
        <end position="133"/>
    </location>
</feature>
<feature type="transmembrane region" description="Helical" evidence="1">
    <location>
        <begin position="42"/>
        <end position="59"/>
    </location>
</feature>
<gene>
    <name evidence="2" type="ORF">HLY00_3792</name>
</gene>
<feature type="transmembrane region" description="Helical" evidence="1">
    <location>
        <begin position="246"/>
        <end position="262"/>
    </location>
</feature>
<feature type="transmembrane region" description="Helical" evidence="1">
    <location>
        <begin position="391"/>
        <end position="411"/>
    </location>
</feature>
<accession>A0A850PZZ6</accession>
<organism evidence="2 3">
    <name type="scientific">Mycolicibacterium hippocampi</name>
    <dbReference type="NCBI Taxonomy" id="659824"/>
    <lineage>
        <taxon>Bacteria</taxon>
        <taxon>Bacillati</taxon>
        <taxon>Actinomycetota</taxon>
        <taxon>Actinomycetes</taxon>
        <taxon>Mycobacteriales</taxon>
        <taxon>Mycobacteriaceae</taxon>
        <taxon>Mycolicibacterium</taxon>
    </lineage>
</organism>
<feature type="transmembrane region" description="Helical" evidence="1">
    <location>
        <begin position="145"/>
        <end position="164"/>
    </location>
</feature>
<keyword evidence="1" id="KW-0472">Membrane</keyword>